<organism evidence="2 3">
    <name type="scientific">Flavobacterium buctense</name>
    <dbReference type="NCBI Taxonomy" id="1648146"/>
    <lineage>
        <taxon>Bacteria</taxon>
        <taxon>Pseudomonadati</taxon>
        <taxon>Bacteroidota</taxon>
        <taxon>Flavobacteriia</taxon>
        <taxon>Flavobacteriales</taxon>
        <taxon>Flavobacteriaceae</taxon>
        <taxon>Flavobacterium</taxon>
    </lineage>
</organism>
<dbReference type="Proteomes" id="UP001491349">
    <property type="component" value="Unassembled WGS sequence"/>
</dbReference>
<dbReference type="InterPro" id="IPR049804">
    <property type="entry name" value="Choice_anch_L"/>
</dbReference>
<feature type="signal peptide" evidence="1">
    <location>
        <begin position="1"/>
        <end position="23"/>
    </location>
</feature>
<evidence type="ECO:0000313" key="2">
    <source>
        <dbReference type="EMBL" id="MEK8180901.1"/>
    </source>
</evidence>
<keyword evidence="1" id="KW-0732">Signal</keyword>
<accession>A0ABU9E4N2</accession>
<gene>
    <name evidence="2" type="ORF">WMW71_11170</name>
</gene>
<name>A0ABU9E4N2_9FLAO</name>
<reference evidence="2 3" key="1">
    <citation type="submission" date="2024-04" db="EMBL/GenBank/DDBJ databases">
        <title>draft genome sequnece of Flavobacterium buctense JCM 30750.</title>
        <authorList>
            <person name="Kim D.-U."/>
        </authorList>
    </citation>
    <scope>NUCLEOTIDE SEQUENCE [LARGE SCALE GENOMIC DNA]</scope>
    <source>
        <strain evidence="2 3">JCM 30750</strain>
    </source>
</reference>
<dbReference type="Pfam" id="PF13585">
    <property type="entry name" value="CHU_C"/>
    <property type="match status" value="1"/>
</dbReference>
<dbReference type="EMBL" id="JBBPCB010000007">
    <property type="protein sequence ID" value="MEK8180901.1"/>
    <property type="molecule type" value="Genomic_DNA"/>
</dbReference>
<protein>
    <submittedName>
        <fullName evidence="2">Choice-of-anchor L domain-containing protein</fullName>
    </submittedName>
</protein>
<comment type="caution">
    <text evidence="2">The sequence shown here is derived from an EMBL/GenBank/DDBJ whole genome shotgun (WGS) entry which is preliminary data.</text>
</comment>
<proteinExistence type="predicted"/>
<evidence type="ECO:0000256" key="1">
    <source>
        <dbReference type="SAM" id="SignalP"/>
    </source>
</evidence>
<dbReference type="NCBIfam" id="NF038133">
    <property type="entry name" value="choice_anch_L"/>
    <property type="match status" value="1"/>
</dbReference>
<evidence type="ECO:0000313" key="3">
    <source>
        <dbReference type="Proteomes" id="UP001491349"/>
    </source>
</evidence>
<dbReference type="InterPro" id="IPR026341">
    <property type="entry name" value="T9SS_type_B"/>
</dbReference>
<dbReference type="RefSeq" id="WP_187659908.1">
    <property type="nucleotide sequence ID" value="NZ_JACTAB010000002.1"/>
</dbReference>
<sequence>MKKLLLFITFLTSAIGLSQPVTVSTTSYTVPQLVNNVLINSPCVSATNITWSTGTNFGSSNGIGFFQNTNPNFPMQSGVVLSTGNALNAPGPNTSSLNDGSAIWPGDANLEAALAAAGIPMVSKNATILEFDFTPISPNFSFDFIFASEEYGNFQCQYSDAFAFLLTNMNTGITTNLAVVPNTNDPISIVTIRDFLFNSSCPSANSQYFGSFNGGSGALGSATNFNGQTTVLTAASVLTPGVPYHIKLVIADRLDPQSDSAIFMSSESFNIGQDVLGLDLTSSANTALCFGTTHTLDTGLNAADYTFVWERNGVLLAGETLPSLVVNQTGTYTVTYTNNNNFCQPISDTINVEYLPEIISPNPRALYRCDTGATTYTYNLDLNTSRVKVGLDPLTIVTYHISQNDADNNINPLSLQYNSSPNQTIFVRIQLPNGCFRVKSFTLLIAPPPTATQPQDLTMCARSQTQNDAYFDLVSQNPTVLNGQSSGIYTIRYYTSLLNATNGTNPISTANSSNFLSSGQTIYVRIFNTQDPDCFSITSFNLIVNPTPMVDELLDVVVCSSYTLLPLVNGNYYTETNGGGTMLNAGDVITVTTTLYIYNQPTGSTCAANSSFVVTIIDLPSLTPPDVTNCGSYTLPSLDYGKYYTGPGASGTEIPAGTVIHSSQTVYYYFITETPPICIVDSSFTVTILPTIEVGERTNVFECSSYTLPTLSLGNYFTGPNGTGTQLVAGTQITTSQTIYVFATTTGTTPCSDEDSFEVVIGLIAPQNITQCNGFTLPQLSVGNYFTGPNGTGQQIASGTVINSSTTIYIYAPTTSGGPNCTDNLFFTLSIAQPEIDTLSDVTVCESYTLPTLTNGEYYTETGGTGTLLFPGDVIISTQTVYIFKRLDSTCFNQSSFTVTINPPPAISSRSDIDICDQYVLTPLQVGNYFTGPNGTGTMIPGGTVITTSQRIYIYAISDTTPACSAENSFQINIFSTSADVIADVTACDSFTLPSLSIHNKYYTQSGGPNGTGSELLPGAVITTTQTIYIYKESEIRTSFSCIDETSFVVTINNTPVIPSIANIFACNSYTLQTLTVGNYYTGPNATGTQLNAGTVLTSTQTLYVYANTNTSPDCTSQTSFNVTIFNVNDLPNVTICESYTLPTLTNGNYYTGPNGTGTLLTAGSSFSTSQTIYIFAVSPFNSGCSDESSFTVTIIDTPIANPVPVALRTVCDVDGTNDGATSFDLTSLSTTILGTQTGSEFTVAYYATLADASNQSNAIATTTLSTVYVRVSNTLATSCFDIKPITIIVNTLPEPTPLDGVICFDSETQTLLNSYTIFSGLSTATHTFIWTNEQGQTVGTSSNYTALLPGAYTLIATRTATGCSSVPVNVNVIASEPAVVTYTVTEDFSDSQYITVVATGQGNNFEYQLDNGPFQDSPVFENVLSGVHTITVRDKYGCGSTTIQAIVINYPKYFTPNSDGYNDTWNISNLSNQPGANITIYDRYGKTIKQIRPSGNGWDGTYNGNMMPSDDYWFVVSYTDENQNKQEFKAHFAMKR</sequence>
<feature type="chain" id="PRO_5045058849" evidence="1">
    <location>
        <begin position="24"/>
        <end position="1537"/>
    </location>
</feature>
<dbReference type="NCBIfam" id="TIGR04131">
    <property type="entry name" value="Bac_Flav_CTERM"/>
    <property type="match status" value="1"/>
</dbReference>
<keyword evidence="3" id="KW-1185">Reference proteome</keyword>